<sequence length="263" mass="27550">MWATILLVLPILANVGSFVVVPEDEILKTYKLARAQLKPEQEEFLLELLAADDALIESASRGIVDDILQAIAGLGQGQIQVNLVGPGNQPQQQQPQPLAPAAVAPQSPQAPAPVAAAQPAPSPSSGQFTLDIAALDLTPSQQATLTAMLEKSLENITSSAEPSTAAPTMTMSQATVTAAPTPGLPVAPTSKQQAPSNVTTIGGNNNHLFNTITSVIMNSNRRNVTGIVDQSLRIATPAPIREFVTGILNVVYCNGIRRLLGRC</sequence>
<evidence type="ECO:0000256" key="1">
    <source>
        <dbReference type="SAM" id="MobiDB-lite"/>
    </source>
</evidence>
<gene>
    <name evidence="3" type="ORF">ODALV1_LOCUS25781</name>
</gene>
<accession>A0ABP1RT95</accession>
<proteinExistence type="predicted"/>
<comment type="caution">
    <text evidence="3">The sequence shown here is derived from an EMBL/GenBank/DDBJ whole genome shotgun (WGS) entry which is preliminary data.</text>
</comment>
<organism evidence="3 4">
    <name type="scientific">Orchesella dallaii</name>
    <dbReference type="NCBI Taxonomy" id="48710"/>
    <lineage>
        <taxon>Eukaryota</taxon>
        <taxon>Metazoa</taxon>
        <taxon>Ecdysozoa</taxon>
        <taxon>Arthropoda</taxon>
        <taxon>Hexapoda</taxon>
        <taxon>Collembola</taxon>
        <taxon>Entomobryomorpha</taxon>
        <taxon>Entomobryoidea</taxon>
        <taxon>Orchesellidae</taxon>
        <taxon>Orchesellinae</taxon>
        <taxon>Orchesella</taxon>
    </lineage>
</organism>
<feature type="chain" id="PRO_5047278801" evidence="2">
    <location>
        <begin position="18"/>
        <end position="263"/>
    </location>
</feature>
<feature type="region of interest" description="Disordered" evidence="1">
    <location>
        <begin position="178"/>
        <end position="200"/>
    </location>
</feature>
<evidence type="ECO:0000313" key="3">
    <source>
        <dbReference type="EMBL" id="CAL8134992.1"/>
    </source>
</evidence>
<evidence type="ECO:0000313" key="4">
    <source>
        <dbReference type="Proteomes" id="UP001642540"/>
    </source>
</evidence>
<dbReference type="Proteomes" id="UP001642540">
    <property type="component" value="Unassembled WGS sequence"/>
</dbReference>
<feature type="compositionally biased region" description="Low complexity" evidence="1">
    <location>
        <begin position="89"/>
        <end position="125"/>
    </location>
</feature>
<feature type="compositionally biased region" description="Polar residues" evidence="1">
    <location>
        <begin position="189"/>
        <end position="200"/>
    </location>
</feature>
<protein>
    <submittedName>
        <fullName evidence="3">Uncharacterized protein</fullName>
    </submittedName>
</protein>
<feature type="region of interest" description="Disordered" evidence="1">
    <location>
        <begin position="83"/>
        <end position="127"/>
    </location>
</feature>
<evidence type="ECO:0000256" key="2">
    <source>
        <dbReference type="SAM" id="SignalP"/>
    </source>
</evidence>
<keyword evidence="2" id="KW-0732">Signal</keyword>
<reference evidence="3 4" key="1">
    <citation type="submission" date="2024-08" db="EMBL/GenBank/DDBJ databases">
        <authorList>
            <person name="Cucini C."/>
            <person name="Frati F."/>
        </authorList>
    </citation>
    <scope>NUCLEOTIDE SEQUENCE [LARGE SCALE GENOMIC DNA]</scope>
</reference>
<feature type="signal peptide" evidence="2">
    <location>
        <begin position="1"/>
        <end position="17"/>
    </location>
</feature>
<keyword evidence="4" id="KW-1185">Reference proteome</keyword>
<name>A0ABP1RT95_9HEXA</name>
<dbReference type="EMBL" id="CAXLJM020000107">
    <property type="protein sequence ID" value="CAL8134992.1"/>
    <property type="molecule type" value="Genomic_DNA"/>
</dbReference>